<sequence>MSHLISVLVLLLAVITLTSVEGNINPKYQPARSNGFISYEPPTTDTQKLVALNHRRRRHLAHFPPRISVPPINIPGRPHPRPLRLPRRPPPKM</sequence>
<reference evidence="3 6" key="1">
    <citation type="journal article" date="2011" name="Nature">
        <title>The Medicago genome provides insight into the evolution of rhizobial symbioses.</title>
        <authorList>
            <person name="Young N.D."/>
            <person name="Debelle F."/>
            <person name="Oldroyd G.E."/>
            <person name="Geurts R."/>
            <person name="Cannon S.B."/>
            <person name="Udvardi M.K."/>
            <person name="Benedito V.A."/>
            <person name="Mayer K.F."/>
            <person name="Gouzy J."/>
            <person name="Schoof H."/>
            <person name="Van de Peer Y."/>
            <person name="Proost S."/>
            <person name="Cook D.R."/>
            <person name="Meyers B.C."/>
            <person name="Spannagl M."/>
            <person name="Cheung F."/>
            <person name="De Mita S."/>
            <person name="Krishnakumar V."/>
            <person name="Gundlach H."/>
            <person name="Zhou S."/>
            <person name="Mudge J."/>
            <person name="Bharti A.K."/>
            <person name="Murray J.D."/>
            <person name="Naoumkina M.A."/>
            <person name="Rosen B."/>
            <person name="Silverstein K.A."/>
            <person name="Tang H."/>
            <person name="Rombauts S."/>
            <person name="Zhao P.X."/>
            <person name="Zhou P."/>
            <person name="Barbe V."/>
            <person name="Bardou P."/>
            <person name="Bechner M."/>
            <person name="Bellec A."/>
            <person name="Berger A."/>
            <person name="Berges H."/>
            <person name="Bidwell S."/>
            <person name="Bisseling T."/>
            <person name="Choisne N."/>
            <person name="Couloux A."/>
            <person name="Denny R."/>
            <person name="Deshpande S."/>
            <person name="Dai X."/>
            <person name="Doyle J.J."/>
            <person name="Dudez A.M."/>
            <person name="Farmer A.D."/>
            <person name="Fouteau S."/>
            <person name="Franken C."/>
            <person name="Gibelin C."/>
            <person name="Gish J."/>
            <person name="Goldstein S."/>
            <person name="Gonzalez A.J."/>
            <person name="Green P.J."/>
            <person name="Hallab A."/>
            <person name="Hartog M."/>
            <person name="Hua A."/>
            <person name="Humphray S.J."/>
            <person name="Jeong D.H."/>
            <person name="Jing Y."/>
            <person name="Jocker A."/>
            <person name="Kenton S.M."/>
            <person name="Kim D.J."/>
            <person name="Klee K."/>
            <person name="Lai H."/>
            <person name="Lang C."/>
            <person name="Lin S."/>
            <person name="Macmil S.L."/>
            <person name="Magdelenat G."/>
            <person name="Matthews L."/>
            <person name="McCorrison J."/>
            <person name="Monaghan E.L."/>
            <person name="Mun J.H."/>
            <person name="Najar F.Z."/>
            <person name="Nicholson C."/>
            <person name="Noirot C."/>
            <person name="O'Bleness M."/>
            <person name="Paule C.R."/>
            <person name="Poulain J."/>
            <person name="Prion F."/>
            <person name="Qin B."/>
            <person name="Qu C."/>
            <person name="Retzel E.F."/>
            <person name="Riddle C."/>
            <person name="Sallet E."/>
            <person name="Samain S."/>
            <person name="Samson N."/>
            <person name="Sanders I."/>
            <person name="Saurat O."/>
            <person name="Scarpelli C."/>
            <person name="Schiex T."/>
            <person name="Segurens B."/>
            <person name="Severin A.J."/>
            <person name="Sherrier D.J."/>
            <person name="Shi R."/>
            <person name="Sims S."/>
            <person name="Singer S.R."/>
            <person name="Sinharoy S."/>
            <person name="Sterck L."/>
            <person name="Viollet A."/>
            <person name="Wang B.B."/>
            <person name="Wang K."/>
            <person name="Wang M."/>
            <person name="Wang X."/>
            <person name="Warfsmann J."/>
            <person name="Weissenbach J."/>
            <person name="White D.D."/>
            <person name="White J.D."/>
            <person name="Wiley G.B."/>
            <person name="Wincker P."/>
            <person name="Xing Y."/>
            <person name="Yang L."/>
            <person name="Yao Z."/>
            <person name="Ying F."/>
            <person name="Zhai J."/>
            <person name="Zhou L."/>
            <person name="Zuber A."/>
            <person name="Denarie J."/>
            <person name="Dixon R.A."/>
            <person name="May G.D."/>
            <person name="Schwartz D.C."/>
            <person name="Rogers J."/>
            <person name="Quetier F."/>
            <person name="Town C.D."/>
            <person name="Roe B.A."/>
        </authorList>
    </citation>
    <scope>NUCLEOTIDE SEQUENCE [LARGE SCALE GENOMIC DNA]</scope>
    <source>
        <strain evidence="3">A17</strain>
        <strain evidence="5 6">cv. Jemalong A17</strain>
    </source>
</reference>
<keyword evidence="2" id="KW-0732">Signal</keyword>
<dbReference type="EMBL" id="PSQE01000008">
    <property type="protein sequence ID" value="RHN41552.1"/>
    <property type="molecule type" value="Genomic_DNA"/>
</dbReference>
<gene>
    <name evidence="3" type="ordered locus">MTR_8g068420</name>
    <name evidence="4" type="ORF">MtrunA17_Chr8g0367271</name>
</gene>
<evidence type="ECO:0000256" key="1">
    <source>
        <dbReference type="SAM" id="MobiDB-lite"/>
    </source>
</evidence>
<feature type="chain" id="PRO_5014499230" evidence="2">
    <location>
        <begin position="23"/>
        <end position="93"/>
    </location>
</feature>
<evidence type="ECO:0000313" key="3">
    <source>
        <dbReference type="EMBL" id="KEH20110.1"/>
    </source>
</evidence>
<protein>
    <submittedName>
        <fullName evidence="3">Leguminosin proline-rich group669 secreted peptide</fullName>
    </submittedName>
</protein>
<dbReference type="Gramene" id="rna47886">
    <property type="protein sequence ID" value="RHN41552.1"/>
    <property type="gene ID" value="gene47886"/>
</dbReference>
<feature type="signal peptide" evidence="2">
    <location>
        <begin position="1"/>
        <end position="22"/>
    </location>
</feature>
<feature type="region of interest" description="Disordered" evidence="1">
    <location>
        <begin position="67"/>
        <end position="93"/>
    </location>
</feature>
<organism evidence="3 6">
    <name type="scientific">Medicago truncatula</name>
    <name type="common">Barrel medic</name>
    <name type="synonym">Medicago tribuloides</name>
    <dbReference type="NCBI Taxonomy" id="3880"/>
    <lineage>
        <taxon>Eukaryota</taxon>
        <taxon>Viridiplantae</taxon>
        <taxon>Streptophyta</taxon>
        <taxon>Embryophyta</taxon>
        <taxon>Tracheophyta</taxon>
        <taxon>Spermatophyta</taxon>
        <taxon>Magnoliopsida</taxon>
        <taxon>eudicotyledons</taxon>
        <taxon>Gunneridae</taxon>
        <taxon>Pentapetalae</taxon>
        <taxon>rosids</taxon>
        <taxon>fabids</taxon>
        <taxon>Fabales</taxon>
        <taxon>Fabaceae</taxon>
        <taxon>Papilionoideae</taxon>
        <taxon>50 kb inversion clade</taxon>
        <taxon>NPAAA clade</taxon>
        <taxon>Hologalegina</taxon>
        <taxon>IRL clade</taxon>
        <taxon>Trifolieae</taxon>
        <taxon>Medicago</taxon>
    </lineage>
</organism>
<dbReference type="EMBL" id="CM001224">
    <property type="protein sequence ID" value="KEH20110.1"/>
    <property type="molecule type" value="Genomic_DNA"/>
</dbReference>
<reference evidence="3 6" key="2">
    <citation type="journal article" date="2014" name="BMC Genomics">
        <title>An improved genome release (version Mt4.0) for the model legume Medicago truncatula.</title>
        <authorList>
            <person name="Tang H."/>
            <person name="Krishnakumar V."/>
            <person name="Bidwell S."/>
            <person name="Rosen B."/>
            <person name="Chan A."/>
            <person name="Zhou S."/>
            <person name="Gentzbittel L."/>
            <person name="Childs K.L."/>
            <person name="Yandell M."/>
            <person name="Gundlach H."/>
            <person name="Mayer K.F."/>
            <person name="Schwartz D.C."/>
            <person name="Town C.D."/>
        </authorList>
    </citation>
    <scope>GENOME REANNOTATION</scope>
    <source>
        <strain evidence="3">A17</strain>
        <strain evidence="5 6">cv. Jemalong A17</strain>
    </source>
</reference>
<reference evidence="4" key="4">
    <citation type="journal article" date="2018" name="Nat. Plants">
        <title>Whole-genome landscape of Medicago truncatula symbiotic genes.</title>
        <authorList>
            <person name="Pecrix Y."/>
            <person name="Gamas P."/>
            <person name="Carrere S."/>
        </authorList>
    </citation>
    <scope>NUCLEOTIDE SEQUENCE</scope>
    <source>
        <tissue evidence="4">Leaves</tissue>
    </source>
</reference>
<dbReference type="EnsemblPlants" id="KEH20110">
    <property type="protein sequence ID" value="KEH20110"/>
    <property type="gene ID" value="MTR_8g068420"/>
</dbReference>
<evidence type="ECO:0000256" key="2">
    <source>
        <dbReference type="SAM" id="SignalP"/>
    </source>
</evidence>
<accession>A0A072U2R7</accession>
<feature type="compositionally biased region" description="Basic residues" evidence="1">
    <location>
        <begin position="78"/>
        <end position="93"/>
    </location>
</feature>
<dbReference type="Proteomes" id="UP000265566">
    <property type="component" value="Chromosome 8"/>
</dbReference>
<keyword evidence="6" id="KW-1185">Reference proteome</keyword>
<evidence type="ECO:0000313" key="5">
    <source>
        <dbReference type="EnsemblPlants" id="KEH20110"/>
    </source>
</evidence>
<dbReference type="HOGENOM" id="CLU_187140_0_0_1"/>
<name>A0A072U2R7_MEDTR</name>
<evidence type="ECO:0000313" key="4">
    <source>
        <dbReference type="EMBL" id="RHN41552.1"/>
    </source>
</evidence>
<dbReference type="AlphaFoldDB" id="A0A072U2R7"/>
<dbReference type="Proteomes" id="UP000002051">
    <property type="component" value="Chromosome 8"/>
</dbReference>
<proteinExistence type="predicted"/>
<reference evidence="5" key="3">
    <citation type="submission" date="2015-04" db="UniProtKB">
        <authorList>
            <consortium name="EnsemblPlants"/>
        </authorList>
    </citation>
    <scope>IDENTIFICATION</scope>
    <source>
        <strain evidence="5">cv. Jemalong A17</strain>
    </source>
</reference>
<evidence type="ECO:0000313" key="6">
    <source>
        <dbReference type="Proteomes" id="UP000002051"/>
    </source>
</evidence>